<evidence type="ECO:0000256" key="6">
    <source>
        <dbReference type="ARBA" id="ARBA00022989"/>
    </source>
</evidence>
<dbReference type="InterPro" id="IPR052180">
    <property type="entry name" value="NhaC_Na-H+_Antiporter"/>
</dbReference>
<keyword evidence="4" id="KW-1003">Cell membrane</keyword>
<dbReference type="GO" id="GO:0005886">
    <property type="term" value="C:plasma membrane"/>
    <property type="evidence" value="ECO:0007669"/>
    <property type="project" value="UniProtKB-SubCell"/>
</dbReference>
<feature type="transmembrane region" description="Helical" evidence="9">
    <location>
        <begin position="316"/>
        <end position="342"/>
    </location>
</feature>
<name>A0A1T5CVD0_9FIRM</name>
<keyword evidence="3" id="KW-0050">Antiport</keyword>
<accession>A0A1T5CVD0</accession>
<evidence type="ECO:0000256" key="3">
    <source>
        <dbReference type="ARBA" id="ARBA00022449"/>
    </source>
</evidence>
<evidence type="ECO:0000313" key="12">
    <source>
        <dbReference type="Proteomes" id="UP000243406"/>
    </source>
</evidence>
<evidence type="ECO:0000256" key="2">
    <source>
        <dbReference type="ARBA" id="ARBA00022448"/>
    </source>
</evidence>
<dbReference type="Proteomes" id="UP000243406">
    <property type="component" value="Unassembled WGS sequence"/>
</dbReference>
<dbReference type="EMBL" id="FUYN01000006">
    <property type="protein sequence ID" value="SKB63160.1"/>
    <property type="molecule type" value="Genomic_DNA"/>
</dbReference>
<feature type="domain" description="Na+/H+ antiporter NhaC-like C-terminal" evidence="10">
    <location>
        <begin position="163"/>
        <end position="456"/>
    </location>
</feature>
<feature type="transmembrane region" description="Helical" evidence="9">
    <location>
        <begin position="238"/>
        <end position="257"/>
    </location>
</feature>
<feature type="transmembrane region" description="Helical" evidence="9">
    <location>
        <begin position="107"/>
        <end position="127"/>
    </location>
</feature>
<evidence type="ECO:0000256" key="4">
    <source>
        <dbReference type="ARBA" id="ARBA00022475"/>
    </source>
</evidence>
<evidence type="ECO:0000256" key="8">
    <source>
        <dbReference type="ARBA" id="ARBA00038435"/>
    </source>
</evidence>
<protein>
    <submittedName>
        <fullName evidence="11">Na+:H+ antiporter, NhaC family</fullName>
    </submittedName>
</protein>
<dbReference type="InterPro" id="IPR004770">
    <property type="entry name" value="Na/H_antiport_NhaC"/>
</dbReference>
<reference evidence="12" key="1">
    <citation type="submission" date="2017-02" db="EMBL/GenBank/DDBJ databases">
        <authorList>
            <person name="Varghese N."/>
            <person name="Submissions S."/>
        </authorList>
    </citation>
    <scope>NUCLEOTIDE SEQUENCE [LARGE SCALE GENOMIC DNA]</scope>
    <source>
        <strain evidence="12">ATCC 35199</strain>
    </source>
</reference>
<gene>
    <name evidence="11" type="ORF">SAMN02745120_2361</name>
</gene>
<dbReference type="PANTHER" id="PTHR33451:SF3">
    <property type="entry name" value="MALATE-2H(+)_NA(+)-LACTATE ANTIPORTER"/>
    <property type="match status" value="1"/>
</dbReference>
<dbReference type="Pfam" id="PF03553">
    <property type="entry name" value="Na_H_antiporter"/>
    <property type="match status" value="1"/>
</dbReference>
<feature type="transmembrane region" description="Helical" evidence="9">
    <location>
        <begin position="196"/>
        <end position="218"/>
    </location>
</feature>
<evidence type="ECO:0000256" key="5">
    <source>
        <dbReference type="ARBA" id="ARBA00022692"/>
    </source>
</evidence>
<proteinExistence type="inferred from homology"/>
<comment type="subcellular location">
    <subcellularLocation>
        <location evidence="1">Cell membrane</location>
        <topology evidence="1">Multi-pass membrane protein</topology>
    </subcellularLocation>
</comment>
<dbReference type="OrthoDB" id="9762978at2"/>
<feature type="transmembrane region" description="Helical" evidence="9">
    <location>
        <begin position="264"/>
        <end position="282"/>
    </location>
</feature>
<feature type="transmembrane region" description="Helical" evidence="9">
    <location>
        <begin position="39"/>
        <end position="58"/>
    </location>
</feature>
<feature type="transmembrane region" description="Helical" evidence="9">
    <location>
        <begin position="349"/>
        <end position="370"/>
    </location>
</feature>
<keyword evidence="2" id="KW-0813">Transport</keyword>
<organism evidence="11 12">
    <name type="scientific">Acetoanaerobium noterae</name>
    <dbReference type="NCBI Taxonomy" id="745369"/>
    <lineage>
        <taxon>Bacteria</taxon>
        <taxon>Bacillati</taxon>
        <taxon>Bacillota</taxon>
        <taxon>Clostridia</taxon>
        <taxon>Peptostreptococcales</taxon>
        <taxon>Filifactoraceae</taxon>
        <taxon>Acetoanaerobium</taxon>
    </lineage>
</organism>
<comment type="similarity">
    <text evidence="8">Belongs to the NhaC Na(+)/H(+) (TC 2.A.35) antiporter family.</text>
</comment>
<keyword evidence="6 9" id="KW-1133">Transmembrane helix</keyword>
<feature type="transmembrane region" description="Helical" evidence="9">
    <location>
        <begin position="78"/>
        <end position="101"/>
    </location>
</feature>
<sequence length="476" mass="49885">MKEGKVKREATLFEALIPILVLIGVLVPSIMIYGESPHIPIVIAAMVAATVAILRLGYSWSELEDGVLKTINMGMQAILILMIIGMIIGTWILSGVVPTMIYYGLQILSPGIFLVATALICCVVSLATGSSWTTAGTVGIALLGVGQGMGMPAPVVAGAIISGAYFGDKMSPLSDTTNLAPAMAGSTLFDHIRHMAFTTGPSLLIALVLYGIMGAGYAGKELDTAQIQEILTTLSSSFNINFLLLVPPVLVIAMVVFKVPAIPGLIGGVVLGCVFAVLFQGADFGAILSASNDGFVSETGVALIDDLLSRGGMQGMMWTVSLILCALTFGGILESTGMLGVIAGNILKLAVNTGSLVLATVLSCFTVNLITGEQYLSIVIPGRMYKDAYAERGLAPVNLSRALEDSGTITSPLIPWNTCGAFMYGTLGVHPFAYAPYAFLNLINPFVSIFYGFTGITMIKMTEEEKAAYAASKLHA</sequence>
<dbReference type="InterPro" id="IPR018461">
    <property type="entry name" value="Na/H_Antiport_NhaC-like_C"/>
</dbReference>
<dbReference type="AlphaFoldDB" id="A0A1T5CVD0"/>
<evidence type="ECO:0000313" key="11">
    <source>
        <dbReference type="EMBL" id="SKB63160.1"/>
    </source>
</evidence>
<keyword evidence="7 9" id="KW-0472">Membrane</keyword>
<evidence type="ECO:0000256" key="9">
    <source>
        <dbReference type="SAM" id="Phobius"/>
    </source>
</evidence>
<keyword evidence="5 9" id="KW-0812">Transmembrane</keyword>
<feature type="transmembrane region" description="Helical" evidence="9">
    <location>
        <begin position="432"/>
        <end position="453"/>
    </location>
</feature>
<feature type="transmembrane region" description="Helical" evidence="9">
    <location>
        <begin position="12"/>
        <end position="33"/>
    </location>
</feature>
<dbReference type="PANTHER" id="PTHR33451">
    <property type="entry name" value="MALATE-2H(+)/NA(+)-LACTATE ANTIPORTER"/>
    <property type="match status" value="1"/>
</dbReference>
<dbReference type="RefSeq" id="WP_079590147.1">
    <property type="nucleotide sequence ID" value="NZ_FUYN01000006.1"/>
</dbReference>
<dbReference type="NCBIfam" id="TIGR00931">
    <property type="entry name" value="antiport_nhaC"/>
    <property type="match status" value="1"/>
</dbReference>
<evidence type="ECO:0000256" key="1">
    <source>
        <dbReference type="ARBA" id="ARBA00004651"/>
    </source>
</evidence>
<evidence type="ECO:0000259" key="10">
    <source>
        <dbReference type="Pfam" id="PF03553"/>
    </source>
</evidence>
<evidence type="ECO:0000256" key="7">
    <source>
        <dbReference type="ARBA" id="ARBA00023136"/>
    </source>
</evidence>
<keyword evidence="12" id="KW-1185">Reference proteome</keyword>
<dbReference type="GO" id="GO:0015297">
    <property type="term" value="F:antiporter activity"/>
    <property type="evidence" value="ECO:0007669"/>
    <property type="project" value="UniProtKB-KW"/>
</dbReference>